<evidence type="ECO:0000313" key="1">
    <source>
        <dbReference type="EMBL" id="MBB5129830.1"/>
    </source>
</evidence>
<accession>A0A7W8FCX8</accession>
<reference evidence="1 2" key="1">
    <citation type="submission" date="2020-08" db="EMBL/GenBank/DDBJ databases">
        <title>Genomic Encyclopedia of Type Strains, Phase III (KMG-III): the genomes of soil and plant-associated and newly described type strains.</title>
        <authorList>
            <person name="Whitman W."/>
        </authorList>
    </citation>
    <scope>NUCLEOTIDE SEQUENCE [LARGE SCALE GENOMIC DNA]</scope>
    <source>
        <strain evidence="1 2">CECT 3226</strain>
    </source>
</reference>
<dbReference type="Gene3D" id="2.60.120.260">
    <property type="entry name" value="Galactose-binding domain-like"/>
    <property type="match status" value="2"/>
</dbReference>
<sequence length="742" mass="78330">MAIPGNLLSPTTETIDPNTSGWTSKLNCTLAKGTGGRTGGGGCLAVRSVAAGEMQARTVSSYPVTAGTVYYCFADAAGSVPERIGIRWLSATGTEVSITWSLTTMAASSSWHRVSVAGASPAGATQAQVLLSSTETAASVSHFWENVYLGPPIHTTGNLLPFNTESSEIDASGWAPVVNATITRQVPVVSWSVTNYTAGGQTLAMVATAAGNASILAVDRPTVTPGQEYLAYAYLQPPVLTAQAWVELRYYDANGNQIQATRSTLAPPTPGTGMYRQRVSAVAPANAATCSLAAGLDGASAGQVLRLETVAIGAAPALQAGSVLPYADASFEQGTAGWSVASGVATIARTTPWGASSWNGSYALAVTSTTATASVIRSMKVPVREGVNWRVLVHAHPAAGAWSTALVRVRWYDAADTDLGASTGIAFILPGTSWYALQADQLAPAGATQAAIEIVPTASAADSVLHVDWVALWEVLPLTAATADSGAGYATLTLRELPLDYTVTVYRVGPDGARTLVRGESGLIDRQTITSDLLIVEDHEAPMGVPISYHIEIYNLGGERSTRSSDTVTLTLDDINEAWLKDPGNPQRNMRVMVQSAPDWQRPVEQSTVVVRGRRNKVVLSGKRQGLEGDLAIWTRSDEERRALHLLLDSGTTLLWQAAPGMGVGDMYVSVAQATEARIGQLAQEAWRSWTLPLVQQDMPVTTGINGSGGRTWQDVLTEFGTADDLLDVYATTEDLLLDRRR</sequence>
<dbReference type="AlphaFoldDB" id="A0A7W8FCX8"/>
<keyword evidence="2" id="KW-1185">Reference proteome</keyword>
<organism evidence="1 2">
    <name type="scientific">Streptomyces griseoloalbus</name>
    <dbReference type="NCBI Taxonomy" id="67303"/>
    <lineage>
        <taxon>Bacteria</taxon>
        <taxon>Bacillati</taxon>
        <taxon>Actinomycetota</taxon>
        <taxon>Actinomycetes</taxon>
        <taxon>Kitasatosporales</taxon>
        <taxon>Streptomycetaceae</taxon>
        <taxon>Streptomyces</taxon>
    </lineage>
</organism>
<dbReference type="EMBL" id="JACHJE010000022">
    <property type="protein sequence ID" value="MBB5129830.1"/>
    <property type="molecule type" value="Genomic_DNA"/>
</dbReference>
<evidence type="ECO:0000313" key="2">
    <source>
        <dbReference type="Proteomes" id="UP000568022"/>
    </source>
</evidence>
<comment type="caution">
    <text evidence="1">The sequence shown here is derived from an EMBL/GenBank/DDBJ whole genome shotgun (WGS) entry which is preliminary data.</text>
</comment>
<protein>
    <submittedName>
        <fullName evidence="1">Uncharacterized protein</fullName>
    </submittedName>
</protein>
<gene>
    <name evidence="1" type="ORF">FHS32_006624</name>
</gene>
<dbReference type="Proteomes" id="UP000568022">
    <property type="component" value="Unassembled WGS sequence"/>
</dbReference>
<name>A0A7W8FCX8_9ACTN</name>
<proteinExistence type="predicted"/>